<evidence type="ECO:0000313" key="1">
    <source>
        <dbReference type="EMBL" id="KAI8533200.1"/>
    </source>
</evidence>
<protein>
    <submittedName>
        <fullName evidence="1">Uncharacterized protein</fullName>
    </submittedName>
</protein>
<proteinExistence type="predicted"/>
<reference evidence="1" key="1">
    <citation type="submission" date="2022-02" db="EMBL/GenBank/DDBJ databases">
        <title>Plant Genome Project.</title>
        <authorList>
            <person name="Zhang R.-G."/>
        </authorList>
    </citation>
    <scope>NUCLEOTIDE SEQUENCE</scope>
    <source>
        <strain evidence="1">AT1</strain>
    </source>
</reference>
<evidence type="ECO:0000313" key="2">
    <source>
        <dbReference type="Proteomes" id="UP001062846"/>
    </source>
</evidence>
<gene>
    <name evidence="1" type="ORF">RHMOL_Rhmol11G0278700</name>
</gene>
<sequence length="474" mass="53810">MFFFISIIFINIRIQKSRRKASHVWKSIFKTKDFVVNNLKWLVGDGKDISFWHDWWCGNSILADSHVNITSDHLKVVDFITSSKDWNCTLLNQVINANSLSDITNVLIPRRAIIKDTPCWTLSSKGNFSVKSAYVAISDNPPLSTSWKWIWTLKIPAKLKGFLWICMHGKLLTNHHRMIRGLVDNDICPCCNNAREDLKHLFFECTTRANVWNHLPSVQVPQTNNLEEWRNWLHTNINHSSAQSGGYLTKVLTLVTLWKIWLARNRKVFDNIMINPAEISISSSIFASQICHSFLSISCINPRLVRLVSWNFPGTGKLKLNTDRSSRGNPGPAGYGGVFREERGHWVLSYLGRLEDCTSLEAELWGLFRGLELIQSQGMEAMEVESDSTAAIALINGDPPVHSPHTVIIRECKALMAAMGCTLNHTLREGNKVADKLANLGVEQEEKMVSHISPPDDIIPLLEADMRRVIFERV</sequence>
<comment type="caution">
    <text evidence="1">The sequence shown here is derived from an EMBL/GenBank/DDBJ whole genome shotgun (WGS) entry which is preliminary data.</text>
</comment>
<dbReference type="EMBL" id="CM046398">
    <property type="protein sequence ID" value="KAI8533200.1"/>
    <property type="molecule type" value="Genomic_DNA"/>
</dbReference>
<organism evidence="1 2">
    <name type="scientific">Rhododendron molle</name>
    <name type="common">Chinese azalea</name>
    <name type="synonym">Azalea mollis</name>
    <dbReference type="NCBI Taxonomy" id="49168"/>
    <lineage>
        <taxon>Eukaryota</taxon>
        <taxon>Viridiplantae</taxon>
        <taxon>Streptophyta</taxon>
        <taxon>Embryophyta</taxon>
        <taxon>Tracheophyta</taxon>
        <taxon>Spermatophyta</taxon>
        <taxon>Magnoliopsida</taxon>
        <taxon>eudicotyledons</taxon>
        <taxon>Gunneridae</taxon>
        <taxon>Pentapetalae</taxon>
        <taxon>asterids</taxon>
        <taxon>Ericales</taxon>
        <taxon>Ericaceae</taxon>
        <taxon>Ericoideae</taxon>
        <taxon>Rhodoreae</taxon>
        <taxon>Rhododendron</taxon>
    </lineage>
</organism>
<name>A0ACC0LWU8_RHOML</name>
<accession>A0ACC0LWU8</accession>
<dbReference type="Proteomes" id="UP001062846">
    <property type="component" value="Chromosome 11"/>
</dbReference>
<keyword evidence="2" id="KW-1185">Reference proteome</keyword>